<protein>
    <recommendedName>
        <fullName evidence="4">CMP/dCMP-type deaminase domain-containing protein</fullName>
    </recommendedName>
</protein>
<dbReference type="GO" id="GO:0000307">
    <property type="term" value="C:cyclin-dependent protein kinase holoenzyme complex"/>
    <property type="evidence" value="ECO:0007669"/>
    <property type="project" value="TreeGrafter"/>
</dbReference>
<dbReference type="InterPro" id="IPR016193">
    <property type="entry name" value="Cytidine_deaminase-like"/>
</dbReference>
<dbReference type="GO" id="GO:0006139">
    <property type="term" value="P:nucleobase-containing compound metabolic process"/>
    <property type="evidence" value="ECO:0007669"/>
    <property type="project" value="UniProtKB-ARBA"/>
</dbReference>
<evidence type="ECO:0008006" key="4">
    <source>
        <dbReference type="Google" id="ProtNLM"/>
    </source>
</evidence>
<dbReference type="EMBL" id="KV907499">
    <property type="protein sequence ID" value="OOF96159.1"/>
    <property type="molecule type" value="Genomic_DNA"/>
</dbReference>
<name>A0A1R3RNW4_ASPC5</name>
<dbReference type="OMA" id="PIHRITI"/>
<dbReference type="Pfam" id="PF08613">
    <property type="entry name" value="Cyclin"/>
    <property type="match status" value="1"/>
</dbReference>
<dbReference type="GO" id="GO:0019901">
    <property type="term" value="F:protein kinase binding"/>
    <property type="evidence" value="ECO:0007669"/>
    <property type="project" value="InterPro"/>
</dbReference>
<reference evidence="3" key="1">
    <citation type="journal article" date="2017" name="Genome Biol.">
        <title>Comparative genomics reveals high biological diversity and specific adaptations in the industrially and medically important fungal genus Aspergillus.</title>
        <authorList>
            <person name="de Vries R.P."/>
            <person name="Riley R."/>
            <person name="Wiebenga A."/>
            <person name="Aguilar-Osorio G."/>
            <person name="Amillis S."/>
            <person name="Uchima C.A."/>
            <person name="Anderluh G."/>
            <person name="Asadollahi M."/>
            <person name="Askin M."/>
            <person name="Barry K."/>
            <person name="Battaglia E."/>
            <person name="Bayram O."/>
            <person name="Benocci T."/>
            <person name="Braus-Stromeyer S.A."/>
            <person name="Caldana C."/>
            <person name="Canovas D."/>
            <person name="Cerqueira G.C."/>
            <person name="Chen F."/>
            <person name="Chen W."/>
            <person name="Choi C."/>
            <person name="Clum A."/>
            <person name="Dos Santos R.A."/>
            <person name="Damasio A.R."/>
            <person name="Diallinas G."/>
            <person name="Emri T."/>
            <person name="Fekete E."/>
            <person name="Flipphi M."/>
            <person name="Freyberg S."/>
            <person name="Gallo A."/>
            <person name="Gournas C."/>
            <person name="Habgood R."/>
            <person name="Hainaut M."/>
            <person name="Harispe M.L."/>
            <person name="Henrissat B."/>
            <person name="Hilden K.S."/>
            <person name="Hope R."/>
            <person name="Hossain A."/>
            <person name="Karabika E."/>
            <person name="Karaffa L."/>
            <person name="Karanyi Z."/>
            <person name="Krasevec N."/>
            <person name="Kuo A."/>
            <person name="Kusch H."/>
            <person name="LaButti K."/>
            <person name="Lagendijk E.L."/>
            <person name="Lapidus A."/>
            <person name="Levasseur A."/>
            <person name="Lindquist E."/>
            <person name="Lipzen A."/>
            <person name="Logrieco A.F."/>
            <person name="MacCabe A."/>
            <person name="Maekelae M.R."/>
            <person name="Malavazi I."/>
            <person name="Melin P."/>
            <person name="Meyer V."/>
            <person name="Mielnichuk N."/>
            <person name="Miskei M."/>
            <person name="Molnar A.P."/>
            <person name="Mule G."/>
            <person name="Ngan C.Y."/>
            <person name="Orejas M."/>
            <person name="Orosz E."/>
            <person name="Ouedraogo J.P."/>
            <person name="Overkamp K.M."/>
            <person name="Park H.-S."/>
            <person name="Perrone G."/>
            <person name="Piumi F."/>
            <person name="Punt P.J."/>
            <person name="Ram A.F."/>
            <person name="Ramon A."/>
            <person name="Rauscher S."/>
            <person name="Record E."/>
            <person name="Riano-Pachon D.M."/>
            <person name="Robert V."/>
            <person name="Roehrig J."/>
            <person name="Ruller R."/>
            <person name="Salamov A."/>
            <person name="Salih N.S."/>
            <person name="Samson R.A."/>
            <person name="Sandor E."/>
            <person name="Sanguinetti M."/>
            <person name="Schuetze T."/>
            <person name="Sepcic K."/>
            <person name="Shelest E."/>
            <person name="Sherlock G."/>
            <person name="Sophianopoulou V."/>
            <person name="Squina F.M."/>
            <person name="Sun H."/>
            <person name="Susca A."/>
            <person name="Todd R.B."/>
            <person name="Tsang A."/>
            <person name="Unkles S.E."/>
            <person name="van de Wiele N."/>
            <person name="van Rossen-Uffink D."/>
            <person name="Oliveira J.V."/>
            <person name="Vesth T.C."/>
            <person name="Visser J."/>
            <person name="Yu J.-H."/>
            <person name="Zhou M."/>
            <person name="Andersen M.R."/>
            <person name="Archer D.B."/>
            <person name="Baker S.E."/>
            <person name="Benoit I."/>
            <person name="Brakhage A.A."/>
            <person name="Braus G.H."/>
            <person name="Fischer R."/>
            <person name="Frisvad J.C."/>
            <person name="Goldman G.H."/>
            <person name="Houbraken J."/>
            <person name="Oakley B."/>
            <person name="Pocsi I."/>
            <person name="Scazzocchio C."/>
            <person name="Seiboth B."/>
            <person name="vanKuyk P.A."/>
            <person name="Wortman J."/>
            <person name="Dyer P.S."/>
            <person name="Grigoriev I.V."/>
        </authorList>
    </citation>
    <scope>NUCLEOTIDE SEQUENCE [LARGE SCALE GENOMIC DNA]</scope>
    <source>
        <strain evidence="3">ITEM 5010</strain>
    </source>
</reference>
<dbReference type="VEuPathDB" id="FungiDB:ASPCADRAFT_48689"/>
<dbReference type="Gene3D" id="1.10.472.10">
    <property type="entry name" value="Cyclin-like"/>
    <property type="match status" value="1"/>
</dbReference>
<feature type="region of interest" description="Disordered" evidence="1">
    <location>
        <begin position="484"/>
        <end position="524"/>
    </location>
</feature>
<dbReference type="Proteomes" id="UP000188318">
    <property type="component" value="Unassembled WGS sequence"/>
</dbReference>
<evidence type="ECO:0000313" key="2">
    <source>
        <dbReference type="EMBL" id="OOF96159.1"/>
    </source>
</evidence>
<feature type="compositionally biased region" description="Polar residues" evidence="1">
    <location>
        <begin position="1"/>
        <end position="15"/>
    </location>
</feature>
<dbReference type="PANTHER" id="PTHR15615:SF117">
    <property type="entry name" value="PHO85 CYCLIN PHO80"/>
    <property type="match status" value="1"/>
</dbReference>
<dbReference type="Gene3D" id="3.40.140.10">
    <property type="entry name" value="Cytidine Deaminase, domain 2"/>
    <property type="match status" value="1"/>
</dbReference>
<accession>A0A1R3RNW4</accession>
<gene>
    <name evidence="2" type="ORF">ASPCADRAFT_48689</name>
</gene>
<feature type="region of interest" description="Disordered" evidence="1">
    <location>
        <begin position="590"/>
        <end position="610"/>
    </location>
</feature>
<dbReference type="GO" id="GO:0016538">
    <property type="term" value="F:cyclin-dependent protein serine/threonine kinase regulator activity"/>
    <property type="evidence" value="ECO:0007669"/>
    <property type="project" value="TreeGrafter"/>
</dbReference>
<evidence type="ECO:0000256" key="1">
    <source>
        <dbReference type="SAM" id="MobiDB-lite"/>
    </source>
</evidence>
<dbReference type="SUPFAM" id="SSF53927">
    <property type="entry name" value="Cytidine deaminase-like"/>
    <property type="match status" value="1"/>
</dbReference>
<dbReference type="GO" id="GO:0003824">
    <property type="term" value="F:catalytic activity"/>
    <property type="evidence" value="ECO:0007669"/>
    <property type="project" value="InterPro"/>
</dbReference>
<evidence type="ECO:0000313" key="3">
    <source>
        <dbReference type="Proteomes" id="UP000188318"/>
    </source>
</evidence>
<proteinExistence type="predicted"/>
<dbReference type="AlphaFoldDB" id="A0A1R3RNW4"/>
<organism evidence="2 3">
    <name type="scientific">Aspergillus carbonarius (strain ITEM 5010)</name>
    <dbReference type="NCBI Taxonomy" id="602072"/>
    <lineage>
        <taxon>Eukaryota</taxon>
        <taxon>Fungi</taxon>
        <taxon>Dikarya</taxon>
        <taxon>Ascomycota</taxon>
        <taxon>Pezizomycotina</taxon>
        <taxon>Eurotiomycetes</taxon>
        <taxon>Eurotiomycetidae</taxon>
        <taxon>Eurotiales</taxon>
        <taxon>Aspergillaceae</taxon>
        <taxon>Aspergillus</taxon>
        <taxon>Aspergillus subgen. Circumdati</taxon>
    </lineage>
</organism>
<dbReference type="InterPro" id="IPR036915">
    <property type="entry name" value="Cyclin-like_sf"/>
</dbReference>
<dbReference type="CDD" id="cd20558">
    <property type="entry name" value="CYCLIN_ScPCL7-like"/>
    <property type="match status" value="1"/>
</dbReference>
<sequence length="646" mass="72157">MPAPNSAGSGSNKRNSPYDLPAGDARVAGLGHADLEGSQTKRMRPEKPEVKLLPQRYELADPRDIVVLISSMLMELIRFNDKIPLNQGRLTRFHSRSPPRISVQDYLQRLTTHATLSPPILLSMVYYIDRLCTLYPAFTVSSLTIHRFLIASATVASKGLSDSFWTNKTYARVGGITMTELALLELEFLFRVEWRIVPEPEVLVDYYKSLAERCDGYAIERDTLDSSFPRDSSQSLSHLRRFAKHNQIPEHLHPLLLREGSSPAQTIFVLISPPLPDIDSLQNVLSPFAPPDLLAGNKLVFHTVRIPLQPPLTTVQAEAWSNTMWPVVFNPSAPRAMIAPPPHILSRTRDFIQPKAGRYLALAQRVAEEAEQSGLGRGVGAVVVDPDLEAQLDDEEGADIHWSDAVVAVAGDGRYSRTTLPEPGPNPMRQTYNPDYEGGPELHALMRVVELIASKRREDRPGSSSTGRPCLNYLETYFLSQSDVIRSDDDDSKDPSPVPEKYQKTETSSHAIYKQPEAAEDDTPTMARIRPRSQGGYLCTDLDVYLTHEPCICCCMGLLLSRFRAVIYPRNGRMVSGGLASEPVVKPVPVEEETSAAEIQEPTPDDTPHQREYYGLHWRKELNWRALGFEFVEEVEKSAEGDAFHA</sequence>
<dbReference type="SUPFAM" id="SSF47954">
    <property type="entry name" value="Cyclin-like"/>
    <property type="match status" value="1"/>
</dbReference>
<dbReference type="OrthoDB" id="3180714at2759"/>
<dbReference type="STRING" id="602072.A0A1R3RNW4"/>
<dbReference type="PANTHER" id="PTHR15615">
    <property type="match status" value="1"/>
</dbReference>
<keyword evidence="3" id="KW-1185">Reference proteome</keyword>
<dbReference type="InterPro" id="IPR013922">
    <property type="entry name" value="Cyclin_PHO80-like"/>
</dbReference>
<feature type="region of interest" description="Disordered" evidence="1">
    <location>
        <begin position="1"/>
        <end position="48"/>
    </location>
</feature>
<dbReference type="GO" id="GO:0005634">
    <property type="term" value="C:nucleus"/>
    <property type="evidence" value="ECO:0007669"/>
    <property type="project" value="TreeGrafter"/>
</dbReference>